<accession>A0A1T4XTJ3</accession>
<gene>
    <name evidence="1" type="ORF">SAMN02745130_03364</name>
</gene>
<name>A0A1T4XTJ3_9GAMM</name>
<dbReference type="AlphaFoldDB" id="A0A1T4XTJ3"/>
<dbReference type="STRING" id="92487.SAMN02745130_03364"/>
<dbReference type="EMBL" id="FUYB01000022">
    <property type="protein sequence ID" value="SKA92371.1"/>
    <property type="molecule type" value="Genomic_DNA"/>
</dbReference>
<keyword evidence="2" id="KW-1185">Reference proteome</keyword>
<evidence type="ECO:0000313" key="2">
    <source>
        <dbReference type="Proteomes" id="UP000190460"/>
    </source>
</evidence>
<proteinExistence type="predicted"/>
<reference evidence="1 2" key="1">
    <citation type="submission" date="2017-02" db="EMBL/GenBank/DDBJ databases">
        <authorList>
            <person name="Peterson S.W."/>
        </authorList>
    </citation>
    <scope>NUCLEOTIDE SEQUENCE [LARGE SCALE GENOMIC DNA]</scope>
    <source>
        <strain evidence="1 2">ATCC 49788</strain>
    </source>
</reference>
<dbReference type="Proteomes" id="UP000190460">
    <property type="component" value="Unassembled WGS sequence"/>
</dbReference>
<organism evidence="1 2">
    <name type="scientific">Thiothrix eikelboomii</name>
    <dbReference type="NCBI Taxonomy" id="92487"/>
    <lineage>
        <taxon>Bacteria</taxon>
        <taxon>Pseudomonadati</taxon>
        <taxon>Pseudomonadota</taxon>
        <taxon>Gammaproteobacteria</taxon>
        <taxon>Thiotrichales</taxon>
        <taxon>Thiotrichaceae</taxon>
        <taxon>Thiothrix</taxon>
    </lineage>
</organism>
<evidence type="ECO:0000313" key="1">
    <source>
        <dbReference type="EMBL" id="SKA92371.1"/>
    </source>
</evidence>
<protein>
    <submittedName>
        <fullName evidence="1">Uncharacterized protein</fullName>
    </submittedName>
</protein>
<sequence length="56" mass="6302">MSGYFDIFCAIIATGFVALEVLSVDLLRFAKEVGLISVWKSDILWRFLAFANIAMQ</sequence>